<dbReference type="Pfam" id="PF13682">
    <property type="entry name" value="CZB"/>
    <property type="match status" value="1"/>
</dbReference>
<organism evidence="2 3">
    <name type="scientific">Hydrogenophaga bisanensis</name>
    <dbReference type="NCBI Taxonomy" id="439611"/>
    <lineage>
        <taxon>Bacteria</taxon>
        <taxon>Pseudomonadati</taxon>
        <taxon>Pseudomonadota</taxon>
        <taxon>Betaproteobacteria</taxon>
        <taxon>Burkholderiales</taxon>
        <taxon>Comamonadaceae</taxon>
        <taxon>Hydrogenophaga</taxon>
    </lineage>
</organism>
<dbReference type="InterPro" id="IPR025991">
    <property type="entry name" value="Chemoreceptor_zinc-bind_dom"/>
</dbReference>
<reference evidence="3" key="1">
    <citation type="journal article" date="2019" name="Int. J. Syst. Evol. Microbiol.">
        <title>The Global Catalogue of Microorganisms (GCM) 10K type strain sequencing project: providing services to taxonomists for standard genome sequencing and annotation.</title>
        <authorList>
            <consortium name="The Broad Institute Genomics Platform"/>
            <consortium name="The Broad Institute Genome Sequencing Center for Infectious Disease"/>
            <person name="Wu L."/>
            <person name="Ma J."/>
        </authorList>
    </citation>
    <scope>NUCLEOTIDE SEQUENCE [LARGE SCALE GENOMIC DNA]</scope>
    <source>
        <strain evidence="3">CCUG 54518</strain>
    </source>
</reference>
<sequence length="160" mass="18351">MGFFSRWFKRDEDFTVSELMAPDDAGDQPVLDTRTKSAVMAELDIHQAIAAHERWKLLLEQVLDGTSCENLDPELVCLDDRCDLGKWLHGPGRDRLGKYPAFTLLVSKHKYFHHQAAQVLREAQAGRREEADRLLRTSFQHGSNQVLLLLKELRRGLGLR</sequence>
<comment type="caution">
    <text evidence="2">The sequence shown here is derived from an EMBL/GenBank/DDBJ whole genome shotgun (WGS) entry which is preliminary data.</text>
</comment>
<proteinExistence type="predicted"/>
<dbReference type="Gene3D" id="1.20.120.30">
    <property type="entry name" value="Aspartate receptor, ligand-binding domain"/>
    <property type="match status" value="1"/>
</dbReference>
<gene>
    <name evidence="2" type="ORF">ACFQNJ_06870</name>
</gene>
<feature type="domain" description="Chemoreceptor zinc-binding" evidence="1">
    <location>
        <begin position="52"/>
        <end position="120"/>
    </location>
</feature>
<accession>A0ABW2R849</accession>
<dbReference type="EMBL" id="JBHTBX010000003">
    <property type="protein sequence ID" value="MFC7434232.1"/>
    <property type="molecule type" value="Genomic_DNA"/>
</dbReference>
<protein>
    <submittedName>
        <fullName evidence="2">CZB domain-containing protein</fullName>
    </submittedName>
</protein>
<evidence type="ECO:0000313" key="2">
    <source>
        <dbReference type="EMBL" id="MFC7434232.1"/>
    </source>
</evidence>
<name>A0ABW2R849_9BURK</name>
<evidence type="ECO:0000259" key="1">
    <source>
        <dbReference type="Pfam" id="PF13682"/>
    </source>
</evidence>
<keyword evidence="3" id="KW-1185">Reference proteome</keyword>
<evidence type="ECO:0000313" key="3">
    <source>
        <dbReference type="Proteomes" id="UP001596495"/>
    </source>
</evidence>
<dbReference type="Proteomes" id="UP001596495">
    <property type="component" value="Unassembled WGS sequence"/>
</dbReference>
<dbReference type="RefSeq" id="WP_382255308.1">
    <property type="nucleotide sequence ID" value="NZ_JBHTBX010000003.1"/>
</dbReference>